<reference evidence="2" key="1">
    <citation type="submission" date="2013-12" db="EMBL/GenBank/DDBJ databases">
        <authorList>
            <person name="Aslett M."/>
        </authorList>
    </citation>
    <scope>NUCLEOTIDE SEQUENCE [LARGE SCALE GENOMIC DNA]</scope>
    <source>
        <strain evidence="2">Lindley</strain>
    </source>
</reference>
<evidence type="ECO:0000313" key="2">
    <source>
        <dbReference type="Proteomes" id="UP000050741"/>
    </source>
</evidence>
<dbReference type="AlphaFoldDB" id="A0A183CPV9"/>
<dbReference type="Proteomes" id="UP000050741">
    <property type="component" value="Unassembled WGS sequence"/>
</dbReference>
<name>A0A183CPV9_GLOPA</name>
<dbReference type="WBParaSite" id="GPLIN_001491700">
    <property type="protein sequence ID" value="GPLIN_001491700"/>
    <property type="gene ID" value="GPLIN_001491700"/>
</dbReference>
<feature type="region of interest" description="Disordered" evidence="1">
    <location>
        <begin position="136"/>
        <end position="181"/>
    </location>
</feature>
<accession>A0A183CPV9</accession>
<evidence type="ECO:0000256" key="1">
    <source>
        <dbReference type="SAM" id="MobiDB-lite"/>
    </source>
</evidence>
<evidence type="ECO:0000313" key="3">
    <source>
        <dbReference type="WBParaSite" id="GPLIN_001491700"/>
    </source>
</evidence>
<reference evidence="3" key="3">
    <citation type="submission" date="2016-06" db="UniProtKB">
        <authorList>
            <consortium name="WormBaseParasite"/>
        </authorList>
    </citation>
    <scope>IDENTIFICATION</scope>
</reference>
<organism evidence="2 3">
    <name type="scientific">Globodera pallida</name>
    <name type="common">Potato cyst nematode worm</name>
    <name type="synonym">Heterodera pallida</name>
    <dbReference type="NCBI Taxonomy" id="36090"/>
    <lineage>
        <taxon>Eukaryota</taxon>
        <taxon>Metazoa</taxon>
        <taxon>Ecdysozoa</taxon>
        <taxon>Nematoda</taxon>
        <taxon>Chromadorea</taxon>
        <taxon>Rhabditida</taxon>
        <taxon>Tylenchina</taxon>
        <taxon>Tylenchomorpha</taxon>
        <taxon>Tylenchoidea</taxon>
        <taxon>Heteroderidae</taxon>
        <taxon>Heteroderinae</taxon>
        <taxon>Globodera</taxon>
    </lineage>
</organism>
<protein>
    <submittedName>
        <fullName evidence="3">PAM2 domain-containing protein</fullName>
    </submittedName>
</protein>
<reference evidence="2" key="2">
    <citation type="submission" date="2014-05" db="EMBL/GenBank/DDBJ databases">
        <title>The genome and life-stage specific transcriptomes of Globodera pallida elucidate key aspects of plant parasitism by a cyst nematode.</title>
        <authorList>
            <person name="Cotton J.A."/>
            <person name="Lilley C.J."/>
            <person name="Jones L.M."/>
            <person name="Kikuchi T."/>
            <person name="Reid A.J."/>
            <person name="Thorpe P."/>
            <person name="Tsai I.J."/>
            <person name="Beasley H."/>
            <person name="Blok V."/>
            <person name="Cock P.J.A."/>
            <person name="Van den Akker S.E."/>
            <person name="Holroyd N."/>
            <person name="Hunt M."/>
            <person name="Mantelin S."/>
            <person name="Naghra H."/>
            <person name="Pain A."/>
            <person name="Palomares-Rius J.E."/>
            <person name="Zarowiecki M."/>
            <person name="Berriman M."/>
            <person name="Jones J.T."/>
            <person name="Urwin P.E."/>
        </authorList>
    </citation>
    <scope>NUCLEOTIDE SEQUENCE [LARGE SCALE GENOMIC DNA]</scope>
    <source>
        <strain evidence="2">Lindley</strain>
    </source>
</reference>
<proteinExistence type="predicted"/>
<feature type="compositionally biased region" description="Basic and acidic residues" evidence="1">
    <location>
        <begin position="167"/>
        <end position="181"/>
    </location>
</feature>
<keyword evidence="2" id="KW-1185">Reference proteome</keyword>
<sequence>MQNILISADSQPIETPNTQIHPSSDLLQQQFRAVQHIGGIFQEPPRPAPLTFPNPAIGQWPQFAQQQFQFVPQYMPFMPNNFMYHPLMPLGQLPQPQAQVSRMVAPNAYMQQHFIPLNVPPPMATPSTLGTAHLRPLMSQAPPTGPSTVAEHAQSTSTTTAPPPPAKAREETKAPEHFFFR</sequence>